<accession>A0AAV9T6M0</accession>
<gene>
    <name evidence="1" type="ORF">QIS74_08040</name>
</gene>
<name>A0AAV9T6M0_9PEZI</name>
<reference evidence="1 2" key="1">
    <citation type="submission" date="2023-04" db="EMBL/GenBank/DDBJ databases">
        <title>Colletotrichum tabacum stain YC1 causing leaf anthracnose on Nicotiana tabacum(L.) cv.</title>
        <authorList>
            <person name="Ji Z."/>
            <person name="Wang M."/>
            <person name="Zhang J."/>
            <person name="Wang N."/>
            <person name="Zhou Z."/>
        </authorList>
    </citation>
    <scope>NUCLEOTIDE SEQUENCE [LARGE SCALE GENOMIC DNA]</scope>
    <source>
        <strain evidence="1 2">YC1</strain>
    </source>
</reference>
<dbReference type="AlphaFoldDB" id="A0AAV9T6M0"/>
<sequence length="101" mass="11226">MPQNVMTVKVYCFEDAKKHIALTCVRPQMDVECWKRCVGKGHSIAFGFNMFPTAGGGRFGDAAKPPFIAPTPGPRDFTESARCVLAVEWNDKIETRNFDGN</sequence>
<keyword evidence="2" id="KW-1185">Reference proteome</keyword>
<evidence type="ECO:0000313" key="2">
    <source>
        <dbReference type="Proteomes" id="UP001327957"/>
    </source>
</evidence>
<evidence type="ECO:0000313" key="1">
    <source>
        <dbReference type="EMBL" id="KAK6215021.1"/>
    </source>
</evidence>
<organism evidence="1 2">
    <name type="scientific">Colletotrichum tabaci</name>
    <dbReference type="NCBI Taxonomy" id="1209068"/>
    <lineage>
        <taxon>Eukaryota</taxon>
        <taxon>Fungi</taxon>
        <taxon>Dikarya</taxon>
        <taxon>Ascomycota</taxon>
        <taxon>Pezizomycotina</taxon>
        <taxon>Sordariomycetes</taxon>
        <taxon>Hypocreomycetidae</taxon>
        <taxon>Glomerellales</taxon>
        <taxon>Glomerellaceae</taxon>
        <taxon>Colletotrichum</taxon>
        <taxon>Colletotrichum destructivum species complex</taxon>
    </lineage>
</organism>
<dbReference type="Proteomes" id="UP001327957">
    <property type="component" value="Unassembled WGS sequence"/>
</dbReference>
<dbReference type="Gene3D" id="3.90.70.10">
    <property type="entry name" value="Cysteine proteinases"/>
    <property type="match status" value="1"/>
</dbReference>
<comment type="caution">
    <text evidence="1">The sequence shown here is derived from an EMBL/GenBank/DDBJ whole genome shotgun (WGS) entry which is preliminary data.</text>
</comment>
<proteinExistence type="predicted"/>
<dbReference type="EMBL" id="JASAOK010000043">
    <property type="protein sequence ID" value="KAK6215021.1"/>
    <property type="molecule type" value="Genomic_DNA"/>
</dbReference>
<protein>
    <submittedName>
        <fullName evidence="1">Uncharacterized protein</fullName>
    </submittedName>
</protein>